<dbReference type="InterPro" id="IPR014808">
    <property type="entry name" value="DNA_replication_fac_Dna2_N"/>
</dbReference>
<keyword evidence="16" id="KW-0238">DNA-binding</keyword>
<keyword evidence="19" id="KW-0511">Multifunctional enzyme</keyword>
<keyword evidence="6" id="KW-0235">DNA replication</keyword>
<dbReference type="Proteomes" id="UP001497383">
    <property type="component" value="Chromosome 1"/>
</dbReference>
<keyword evidence="17" id="KW-0234">DNA repair</keyword>
<dbReference type="Pfam" id="PF01930">
    <property type="entry name" value="Cas_Cas4"/>
    <property type="match status" value="1"/>
</dbReference>
<comment type="cofactor">
    <cofactor evidence="1">
        <name>[4Fe-4S] cluster</name>
        <dbReference type="ChEBI" id="CHEBI:49883"/>
    </cofactor>
</comment>
<dbReference type="InterPro" id="IPR022765">
    <property type="entry name" value="Dna2/Cas4_DUF83"/>
</dbReference>
<dbReference type="InterPro" id="IPR026851">
    <property type="entry name" value="Dna2/JHS1_DEXXQ-box"/>
</dbReference>
<keyword evidence="15" id="KW-0411">Iron-sulfur</keyword>
<dbReference type="InterPro" id="IPR027417">
    <property type="entry name" value="P-loop_NTPase"/>
</dbReference>
<feature type="region of interest" description="Disordered" evidence="21">
    <location>
        <begin position="42"/>
        <end position="64"/>
    </location>
</feature>
<dbReference type="EMBL" id="OZ022405">
    <property type="protein sequence ID" value="CAK9435366.1"/>
    <property type="molecule type" value="Genomic_DNA"/>
</dbReference>
<dbReference type="CDD" id="cd18808">
    <property type="entry name" value="SF1_C_Upf1"/>
    <property type="match status" value="1"/>
</dbReference>
<comment type="similarity">
    <text evidence="3">Belongs to the DNA2/NAM7 helicase family.</text>
</comment>
<dbReference type="EC" id="3.6.4.12" evidence="4"/>
<evidence type="ECO:0000259" key="22">
    <source>
        <dbReference type="Pfam" id="PF01930"/>
    </source>
</evidence>
<comment type="catalytic activity">
    <reaction evidence="20">
        <text>ATP + H2O = ADP + phosphate + H(+)</text>
        <dbReference type="Rhea" id="RHEA:13065"/>
        <dbReference type="ChEBI" id="CHEBI:15377"/>
        <dbReference type="ChEBI" id="CHEBI:15378"/>
        <dbReference type="ChEBI" id="CHEBI:30616"/>
        <dbReference type="ChEBI" id="CHEBI:43474"/>
        <dbReference type="ChEBI" id="CHEBI:456216"/>
        <dbReference type="EC" id="3.6.4.12"/>
    </reaction>
</comment>
<dbReference type="PANTHER" id="PTHR43788">
    <property type="entry name" value="DNA2/NAM7 HELICASE FAMILY MEMBER"/>
    <property type="match status" value="1"/>
</dbReference>
<feature type="domain" description="DNA2/NAM7 helicase helicase" evidence="24">
    <location>
        <begin position="999"/>
        <end position="1090"/>
    </location>
</feature>
<evidence type="ECO:0000256" key="4">
    <source>
        <dbReference type="ARBA" id="ARBA00012551"/>
    </source>
</evidence>
<feature type="region of interest" description="Disordered" evidence="21">
    <location>
        <begin position="1"/>
        <end position="24"/>
    </location>
</feature>
<dbReference type="Pfam" id="PF08696">
    <property type="entry name" value="Dna2"/>
    <property type="match status" value="1"/>
</dbReference>
<evidence type="ECO:0000313" key="27">
    <source>
        <dbReference type="Proteomes" id="UP001497383"/>
    </source>
</evidence>
<evidence type="ECO:0000256" key="8">
    <source>
        <dbReference type="ARBA" id="ARBA00022723"/>
    </source>
</evidence>
<feature type="compositionally biased region" description="Basic and acidic residues" evidence="21">
    <location>
        <begin position="1"/>
        <end position="19"/>
    </location>
</feature>
<proteinExistence type="inferred from homology"/>
<evidence type="ECO:0000256" key="20">
    <source>
        <dbReference type="ARBA" id="ARBA00047995"/>
    </source>
</evidence>
<evidence type="ECO:0000256" key="16">
    <source>
        <dbReference type="ARBA" id="ARBA00023125"/>
    </source>
</evidence>
<evidence type="ECO:0000256" key="15">
    <source>
        <dbReference type="ARBA" id="ARBA00023014"/>
    </source>
</evidence>
<sequence length="1466" mass="164759">MGPERNDPKVLENTRDQPESKTAFPAIKRPKKQSHFFRPVNNITGEFPVQPQQQQEHETSKVKPISQNTLHSRISPVREINLPRDVTNSPTFGRNRGAALHVATDRSDDSFDGILWKESPEFKTGNSTNNVANHGHKSSKSRATKLSSPLKGPEAKLETKTAPLTPEILSKYGSNFYNKSLRSPRLLPKTYSDLSHVESSSKNSIQYPNLKRAHSGNLSSLAANDLLEQSSLSGWMNKLDTGQAQPEVATSINGLKSSPSVSHLHCETLSDPFSDDEEVLELLTNQHQNHRQSQSFHHHRKEADLVNLEARGALDCSSPTTRAVTDKHDASDDPFSDEEDEEDPTSSGNLLQIPLTYSKFTKSFKQGILNLEEENSETGKTFHEEEEAITDIAYGRPNLRRLKITQIVLQQYGQEKRQQYIFQVESANVKNSTIIVRGEYCELEFQVGDIIHVIITDESHPNLVDDNHNLLVWNPDVLLSATTIAQQINCPRKSVILSRLKFPGTSTLPIIVGEIIHFIFQECMMTETWNFEFMNEIFESLIGQYLMSILCLDITVEDVRSEVSKHYEYLQTWFDKYYKKAIGPSSKIDNSSERELIGFAVDEILDIEEEIKSPVFGVKGKIDATIVAKLLNSKVKGKFLLPLEIKTGREYTSHGAQATLYALLFKDRYDLDIRSSILVYTKEQLTKRCNINVQDLRALLNLRNKVSQHFKSNQTYPPLLKRSDCERCDVQDACMVIHHSLEDGIGADGAAGIGEDVYAALTAGVSKDSYKQYLKSWDKLIGREEEFSMKAIKLLWTSPSQTRQSLGGCFDNLKIVESTDEDNSGFINPTVRGDKSQARRFTYTFAKCADDDDDTVGNFTSPSKFNVNDRVIISDVAGHFAIASGTVKSITPTRITVSTRRRVVTHDAKLADFNEKNNQVMKSLVRGSITTTNRNSKEKRFILDKDEMFYGLGLARYNVLSLFLSDSAPGLREFVVDLKAPTFQEHSKGDIHIEASTGFNSTQLTAYKKVFAANDYSLILGMPGTGKSTLIVEIIKRIVSEKKTVLLTSYTNSAVDNILLKLLENKNDSHKVVNFIRIGHPSRVHKSLHAYIPDYGDSIESLSQLSDVYNLPNVVAATCLSIRDPCFSIRTEFDYCIIDEASQITLPISLGPIQLAKKFVLVGDHYQLPPLVLHPDPEVKRGLGQSLFKVLANAHSDAVSELTHQYRMCEEIMQLSNILVYDNKLKCGNKETANQSLKIPRPESISMYAKPDLPLEHQWMNWVLDEEMKVLFLDHDSLDDASETVCGEAISNHTEAQLVKQIVGALITCGVEEKQIGVMSFYRAQLNLLKRDLSTKLDLEILTADQYQGRDKQCVVISLVRSNDEKKAGDLLKEWRRLNVAVTRAKSKLIILGSRSTLSTTNTTKTFIDFVDSKNRYFLLPKGADSMYDLPQSARSSPFKGPNQKRLQHLTNTTPILKNIIDDIQG</sequence>
<evidence type="ECO:0000256" key="7">
    <source>
        <dbReference type="ARBA" id="ARBA00022722"/>
    </source>
</evidence>
<evidence type="ECO:0000256" key="13">
    <source>
        <dbReference type="ARBA" id="ARBA00022840"/>
    </source>
</evidence>
<evidence type="ECO:0000259" key="23">
    <source>
        <dbReference type="Pfam" id="PF08696"/>
    </source>
</evidence>
<dbReference type="InterPro" id="IPR041679">
    <property type="entry name" value="DNA2/NAM7-like_C"/>
</dbReference>
<feature type="domain" description="DNA2/NAM7 helicase-like C-terminal" evidence="25">
    <location>
        <begin position="1184"/>
        <end position="1395"/>
    </location>
</feature>
<keyword evidence="11" id="KW-0378">Hydrolase</keyword>
<evidence type="ECO:0000256" key="1">
    <source>
        <dbReference type="ARBA" id="ARBA00001966"/>
    </source>
</evidence>
<comment type="subcellular location">
    <subcellularLocation>
        <location evidence="2">Nucleus</location>
    </subcellularLocation>
</comment>
<evidence type="ECO:0000259" key="25">
    <source>
        <dbReference type="Pfam" id="PF13087"/>
    </source>
</evidence>
<dbReference type="PANTHER" id="PTHR43788:SF8">
    <property type="entry name" value="DNA-BINDING PROTEIN SMUBP-2"/>
    <property type="match status" value="1"/>
</dbReference>
<evidence type="ECO:0000256" key="17">
    <source>
        <dbReference type="ARBA" id="ARBA00023204"/>
    </source>
</evidence>
<keyword evidence="8" id="KW-0479">Metal-binding</keyword>
<name>A0ABP0ZD99_9ASCO</name>
<keyword evidence="7" id="KW-0540">Nuclease</keyword>
<dbReference type="Pfam" id="PF13087">
    <property type="entry name" value="AAA_12"/>
    <property type="match status" value="1"/>
</dbReference>
<keyword evidence="5" id="KW-0004">4Fe-4S</keyword>
<gene>
    <name evidence="26" type="ORF">LODBEIA_P00930</name>
</gene>
<reference evidence="26 27" key="1">
    <citation type="submission" date="2024-03" db="EMBL/GenBank/DDBJ databases">
        <authorList>
            <person name="Brejova B."/>
        </authorList>
    </citation>
    <scope>NUCLEOTIDE SEQUENCE [LARGE SCALE GENOMIC DNA]</scope>
    <source>
        <strain evidence="26 27">CBS 14171</strain>
    </source>
</reference>
<dbReference type="SUPFAM" id="SSF52540">
    <property type="entry name" value="P-loop containing nucleoside triphosphate hydrolases"/>
    <property type="match status" value="1"/>
</dbReference>
<evidence type="ECO:0000256" key="6">
    <source>
        <dbReference type="ARBA" id="ARBA00022705"/>
    </source>
</evidence>
<evidence type="ECO:0000256" key="12">
    <source>
        <dbReference type="ARBA" id="ARBA00022806"/>
    </source>
</evidence>
<evidence type="ECO:0000256" key="5">
    <source>
        <dbReference type="ARBA" id="ARBA00022485"/>
    </source>
</evidence>
<dbReference type="InterPro" id="IPR050534">
    <property type="entry name" value="Coronavir_polyprotein_1ab"/>
</dbReference>
<protein>
    <recommendedName>
        <fullName evidence="4">DNA helicase</fullName>
        <ecNumber evidence="4">3.6.4.12</ecNumber>
    </recommendedName>
</protein>
<dbReference type="InterPro" id="IPR011604">
    <property type="entry name" value="PDDEXK-like_dom_sf"/>
</dbReference>
<dbReference type="CDD" id="cd18041">
    <property type="entry name" value="DEXXQc_DNA2"/>
    <property type="match status" value="1"/>
</dbReference>
<keyword evidence="10" id="KW-0227">DNA damage</keyword>
<dbReference type="Gene3D" id="3.90.320.10">
    <property type="match status" value="1"/>
</dbReference>
<dbReference type="InterPro" id="IPR041677">
    <property type="entry name" value="DNA2/NAM7_AAA_11"/>
</dbReference>
<feature type="region of interest" description="Disordered" evidence="21">
    <location>
        <begin position="123"/>
        <end position="158"/>
    </location>
</feature>
<evidence type="ECO:0000256" key="2">
    <source>
        <dbReference type="ARBA" id="ARBA00004123"/>
    </source>
</evidence>
<accession>A0ABP0ZD99</accession>
<evidence type="ECO:0000256" key="21">
    <source>
        <dbReference type="SAM" id="MobiDB-lite"/>
    </source>
</evidence>
<feature type="region of interest" description="Disordered" evidence="21">
    <location>
        <begin position="316"/>
        <end position="350"/>
    </location>
</feature>
<keyword evidence="14" id="KW-0408">Iron</keyword>
<keyword evidence="12" id="KW-0347">Helicase</keyword>
<keyword evidence="13" id="KW-0067">ATP-binding</keyword>
<evidence type="ECO:0000313" key="26">
    <source>
        <dbReference type="EMBL" id="CAK9435366.1"/>
    </source>
</evidence>
<dbReference type="InterPro" id="IPR047187">
    <property type="entry name" value="SF1_C_Upf1"/>
</dbReference>
<evidence type="ECO:0000256" key="10">
    <source>
        <dbReference type="ARBA" id="ARBA00022763"/>
    </source>
</evidence>
<evidence type="ECO:0000256" key="19">
    <source>
        <dbReference type="ARBA" id="ARBA00023268"/>
    </source>
</evidence>
<keyword evidence="18" id="KW-0539">Nucleus</keyword>
<evidence type="ECO:0000256" key="18">
    <source>
        <dbReference type="ARBA" id="ARBA00023242"/>
    </source>
</evidence>
<dbReference type="Gene3D" id="3.40.50.300">
    <property type="entry name" value="P-loop containing nucleotide triphosphate hydrolases"/>
    <property type="match status" value="2"/>
</dbReference>
<organism evidence="26 27">
    <name type="scientific">Lodderomyces beijingensis</name>
    <dbReference type="NCBI Taxonomy" id="1775926"/>
    <lineage>
        <taxon>Eukaryota</taxon>
        <taxon>Fungi</taxon>
        <taxon>Dikarya</taxon>
        <taxon>Ascomycota</taxon>
        <taxon>Saccharomycotina</taxon>
        <taxon>Pichiomycetes</taxon>
        <taxon>Debaryomycetaceae</taxon>
        <taxon>Candida/Lodderomyces clade</taxon>
        <taxon>Lodderomyces</taxon>
    </lineage>
</organism>
<evidence type="ECO:0000256" key="9">
    <source>
        <dbReference type="ARBA" id="ARBA00022741"/>
    </source>
</evidence>
<evidence type="ECO:0000259" key="24">
    <source>
        <dbReference type="Pfam" id="PF13086"/>
    </source>
</evidence>
<feature type="compositionally biased region" description="Basic residues" evidence="21">
    <location>
        <begin position="134"/>
        <end position="143"/>
    </location>
</feature>
<dbReference type="RefSeq" id="XP_066827031.1">
    <property type="nucleotide sequence ID" value="XM_066976904.1"/>
</dbReference>
<feature type="domain" description="DNA replication factor Dna2 N-terminal" evidence="23">
    <location>
        <begin position="429"/>
        <end position="626"/>
    </location>
</feature>
<feature type="domain" description="DNA2/NAM7 helicase helicase" evidence="24">
    <location>
        <begin position="1110"/>
        <end position="1173"/>
    </location>
</feature>
<feature type="compositionally biased region" description="Acidic residues" evidence="21">
    <location>
        <begin position="332"/>
        <end position="344"/>
    </location>
</feature>
<evidence type="ECO:0000256" key="14">
    <source>
        <dbReference type="ARBA" id="ARBA00023004"/>
    </source>
</evidence>
<keyword evidence="27" id="KW-1185">Reference proteome</keyword>
<keyword evidence="9" id="KW-0547">Nucleotide-binding</keyword>
<feature type="domain" description="DUF83" evidence="22">
    <location>
        <begin position="635"/>
        <end position="735"/>
    </location>
</feature>
<evidence type="ECO:0000256" key="3">
    <source>
        <dbReference type="ARBA" id="ARBA00007913"/>
    </source>
</evidence>
<evidence type="ECO:0000256" key="11">
    <source>
        <dbReference type="ARBA" id="ARBA00022801"/>
    </source>
</evidence>
<dbReference type="Pfam" id="PF13086">
    <property type="entry name" value="AAA_11"/>
    <property type="match status" value="2"/>
</dbReference>
<dbReference type="GeneID" id="92205289"/>